<dbReference type="Proteomes" id="UP001144347">
    <property type="component" value="Unassembled WGS sequence"/>
</dbReference>
<dbReference type="InterPro" id="IPR016047">
    <property type="entry name" value="M23ase_b-sheet_dom"/>
</dbReference>
<keyword evidence="7" id="KW-1185">Reference proteome</keyword>
<dbReference type="InterPro" id="IPR050570">
    <property type="entry name" value="Cell_wall_metabolism_enzyme"/>
</dbReference>
<feature type="compositionally biased region" description="Low complexity" evidence="3">
    <location>
        <begin position="271"/>
        <end position="282"/>
    </location>
</feature>
<keyword evidence="1 4" id="KW-0732">Signal</keyword>
<feature type="region of interest" description="Disordered" evidence="3">
    <location>
        <begin position="264"/>
        <end position="286"/>
    </location>
</feature>
<dbReference type="CDD" id="cd12797">
    <property type="entry name" value="M23_peptidase"/>
    <property type="match status" value="1"/>
</dbReference>
<evidence type="ECO:0000256" key="2">
    <source>
        <dbReference type="SAM" id="Coils"/>
    </source>
</evidence>
<dbReference type="EMBL" id="JAPWGM010000001">
    <property type="protein sequence ID" value="MCZ4242878.1"/>
    <property type="molecule type" value="Genomic_DNA"/>
</dbReference>
<reference evidence="6" key="1">
    <citation type="submission" date="2022-12" db="EMBL/GenBank/DDBJ databases">
        <title>Genome sequence of HCMS5-2.</title>
        <authorList>
            <person name="Woo H."/>
        </authorList>
    </citation>
    <scope>NUCLEOTIDE SEQUENCE</scope>
    <source>
        <strain evidence="6">HCMS5-2</strain>
    </source>
</reference>
<gene>
    <name evidence="6" type="ORF">O0955_02590</name>
</gene>
<keyword evidence="2" id="KW-0175">Coiled coil</keyword>
<evidence type="ECO:0000313" key="7">
    <source>
        <dbReference type="Proteomes" id="UP001144347"/>
    </source>
</evidence>
<feature type="chain" id="PRO_5046350499" evidence="4">
    <location>
        <begin position="24"/>
        <end position="429"/>
    </location>
</feature>
<evidence type="ECO:0000259" key="5">
    <source>
        <dbReference type="Pfam" id="PF01551"/>
    </source>
</evidence>
<name>A0ABT4L4Q0_9SPHI</name>
<dbReference type="SUPFAM" id="SSF51261">
    <property type="entry name" value="Duplicated hybrid motif"/>
    <property type="match status" value="1"/>
</dbReference>
<feature type="coiled-coil region" evidence="2">
    <location>
        <begin position="17"/>
        <end position="51"/>
    </location>
</feature>
<feature type="signal peptide" evidence="4">
    <location>
        <begin position="1"/>
        <end position="23"/>
    </location>
</feature>
<dbReference type="Gene3D" id="2.70.70.10">
    <property type="entry name" value="Glucose Permease (Domain IIA)"/>
    <property type="match status" value="1"/>
</dbReference>
<dbReference type="Gene3D" id="6.10.250.3150">
    <property type="match status" value="1"/>
</dbReference>
<accession>A0ABT4L4Q0</accession>
<feature type="domain" description="M23ase beta-sheet core" evidence="5">
    <location>
        <begin position="334"/>
        <end position="423"/>
    </location>
</feature>
<evidence type="ECO:0000256" key="1">
    <source>
        <dbReference type="ARBA" id="ARBA00022729"/>
    </source>
</evidence>
<dbReference type="PANTHER" id="PTHR21666">
    <property type="entry name" value="PEPTIDASE-RELATED"/>
    <property type="match status" value="1"/>
</dbReference>
<proteinExistence type="predicted"/>
<sequence>MKLHRLVFILVFCVFGLSATAQTANELKRKKEAIQREIEQLQKNLSKTSNGKKLTLQQINALNAQIRLRQDKIGTINSEIKNLDNQISQNTNTVHTLQGQLGDLKKEYAGMIRFAQRNRNSYDKMMFIFAARDFNQAYKRIKYLQQFSQYRKKQAGYIENTQRDLNGKIVILDRTLKEKSTLLRDQEKEKERLGKDKNEQAAALNQLSKQEKQFKRDIATKKKQEAQMDRAIKLAIQRAIEEERRRVAEEARRRAAEEARIAAAKAKAENRPAPAAAPAAKAKTNSELLTATPESAKLSAGFENNRGRLPYPVATGTITQHFGVHKVDQASMNNEGIDITTAEGSSVRAVFEGDVFMVNLIYGQYFVVIKHGDYFTVYKNLRSVSVNKGDKVSTKQTIGTVANTGDVAELHFEVMRGMNKLNPEAWISK</sequence>
<dbReference type="RefSeq" id="WP_269425961.1">
    <property type="nucleotide sequence ID" value="NZ_JAPWGM010000001.1"/>
</dbReference>
<protein>
    <submittedName>
        <fullName evidence="6">Peptidoglycan DD-metalloendopeptidase family protein</fullName>
    </submittedName>
</protein>
<dbReference type="Pfam" id="PF01551">
    <property type="entry name" value="Peptidase_M23"/>
    <property type="match status" value="1"/>
</dbReference>
<evidence type="ECO:0000313" key="6">
    <source>
        <dbReference type="EMBL" id="MCZ4242878.1"/>
    </source>
</evidence>
<dbReference type="PANTHER" id="PTHR21666:SF289">
    <property type="entry name" value="L-ALA--D-GLU ENDOPEPTIDASE"/>
    <property type="match status" value="1"/>
</dbReference>
<organism evidence="6 7">
    <name type="scientific">Pedobacter punctiformis</name>
    <dbReference type="NCBI Taxonomy" id="3004097"/>
    <lineage>
        <taxon>Bacteria</taxon>
        <taxon>Pseudomonadati</taxon>
        <taxon>Bacteroidota</taxon>
        <taxon>Sphingobacteriia</taxon>
        <taxon>Sphingobacteriales</taxon>
        <taxon>Sphingobacteriaceae</taxon>
        <taxon>Pedobacter</taxon>
    </lineage>
</organism>
<evidence type="ECO:0000256" key="3">
    <source>
        <dbReference type="SAM" id="MobiDB-lite"/>
    </source>
</evidence>
<dbReference type="InterPro" id="IPR011055">
    <property type="entry name" value="Dup_hybrid_motif"/>
</dbReference>
<comment type="caution">
    <text evidence="6">The sequence shown here is derived from an EMBL/GenBank/DDBJ whole genome shotgun (WGS) entry which is preliminary data.</text>
</comment>
<evidence type="ECO:0000256" key="4">
    <source>
        <dbReference type="SAM" id="SignalP"/>
    </source>
</evidence>